<evidence type="ECO:0000256" key="1">
    <source>
        <dbReference type="SAM" id="SignalP"/>
    </source>
</evidence>
<proteinExistence type="predicted"/>
<organism evidence="3 4">
    <name type="scientific">Polytolypa hystricis (strain UAMH7299)</name>
    <dbReference type="NCBI Taxonomy" id="1447883"/>
    <lineage>
        <taxon>Eukaryota</taxon>
        <taxon>Fungi</taxon>
        <taxon>Dikarya</taxon>
        <taxon>Ascomycota</taxon>
        <taxon>Pezizomycotina</taxon>
        <taxon>Eurotiomycetes</taxon>
        <taxon>Eurotiomycetidae</taxon>
        <taxon>Onygenales</taxon>
        <taxon>Onygenales incertae sedis</taxon>
        <taxon>Polytolypa</taxon>
    </lineage>
</organism>
<dbReference type="AlphaFoldDB" id="A0A2B7XIJ8"/>
<accession>A0A2B7XIJ8</accession>
<dbReference type="SUPFAM" id="SSF51322">
    <property type="entry name" value="Cyanovirin-N"/>
    <property type="match status" value="1"/>
</dbReference>
<evidence type="ECO:0000313" key="3">
    <source>
        <dbReference type="EMBL" id="PGH08755.1"/>
    </source>
</evidence>
<keyword evidence="4" id="KW-1185">Reference proteome</keyword>
<dbReference type="EMBL" id="PDNA01000157">
    <property type="protein sequence ID" value="PGH08755.1"/>
    <property type="molecule type" value="Genomic_DNA"/>
</dbReference>
<dbReference type="InterPro" id="IPR011058">
    <property type="entry name" value="Cyanovirin-N"/>
</dbReference>
<dbReference type="Proteomes" id="UP000224634">
    <property type="component" value="Unassembled WGS sequence"/>
</dbReference>
<feature type="chain" id="PRO_5012631904" description="Cyanovirin-N domain-containing protein" evidence="1">
    <location>
        <begin position="23"/>
        <end position="107"/>
    </location>
</feature>
<reference evidence="3 4" key="1">
    <citation type="submission" date="2017-10" db="EMBL/GenBank/DDBJ databases">
        <title>Comparative genomics in systemic dimorphic fungi from Ajellomycetaceae.</title>
        <authorList>
            <person name="Munoz J.F."/>
            <person name="Mcewen J.G."/>
            <person name="Clay O.K."/>
            <person name="Cuomo C.A."/>
        </authorList>
    </citation>
    <scope>NUCLEOTIDE SEQUENCE [LARGE SCALE GENOMIC DNA]</scope>
    <source>
        <strain evidence="3 4">UAMH7299</strain>
    </source>
</reference>
<dbReference type="Pfam" id="PF08881">
    <property type="entry name" value="CVNH"/>
    <property type="match status" value="1"/>
</dbReference>
<dbReference type="InterPro" id="IPR036673">
    <property type="entry name" value="Cyanovirin-N_sf"/>
</dbReference>
<protein>
    <recommendedName>
        <fullName evidence="2">Cyanovirin-N domain-containing protein</fullName>
    </recommendedName>
</protein>
<evidence type="ECO:0000313" key="4">
    <source>
        <dbReference type="Proteomes" id="UP000224634"/>
    </source>
</evidence>
<name>A0A2B7XIJ8_POLH7</name>
<evidence type="ECO:0000259" key="2">
    <source>
        <dbReference type="Pfam" id="PF08881"/>
    </source>
</evidence>
<feature type="domain" description="Cyanovirin-N" evidence="2">
    <location>
        <begin position="24"/>
        <end position="97"/>
    </location>
</feature>
<feature type="signal peptide" evidence="1">
    <location>
        <begin position="1"/>
        <end position="22"/>
    </location>
</feature>
<comment type="caution">
    <text evidence="3">The sequence shown here is derived from an EMBL/GenBank/DDBJ whole genome shotgun (WGS) entry which is preliminary data.</text>
</comment>
<dbReference type="Gene3D" id="2.30.60.10">
    <property type="entry name" value="Cyanovirin-N"/>
    <property type="match status" value="1"/>
</dbReference>
<dbReference type="OrthoDB" id="2947935at2759"/>
<dbReference type="STRING" id="1447883.A0A2B7XIJ8"/>
<sequence length="107" mass="11481">MKPAIFTTIIAIASSAVVSVSASYANSCQNCRLEKRSAPWLSGDDHAPILICECGDGKGGKPTTKLDLNQCLMNKNGFMLPQKNGNFGLSCNMFGLIDTKITAMCKY</sequence>
<keyword evidence="1" id="KW-0732">Signal</keyword>
<gene>
    <name evidence="3" type="ORF">AJ80_07793</name>
</gene>